<dbReference type="Pfam" id="PF00561">
    <property type="entry name" value="Abhydrolase_1"/>
    <property type="match status" value="1"/>
</dbReference>
<dbReference type="GO" id="GO:0009092">
    <property type="term" value="P:homoserine metabolic process"/>
    <property type="evidence" value="ECO:0007669"/>
    <property type="project" value="TreeGrafter"/>
</dbReference>
<sequence length="328" mass="37733">MFNPLGIALKDFFMEFIMIKKIIPKQFTSHFADKDCEISYQWICTYNESKPTLVILHALTGNSTVTGENGWWNELVGVSKVIDTAKYNILSIDTLGNGYATNTHENIHSVEKMSVNDIAKINLWLLNELELRKDISIIGGSLGGAIAWEMWKENPELFDKLISIGANPFEDHWIKAITFLQNDLLQNDNGYEKARMWSMLFYRNALGINNKFKSSNQTIEDWLVYHGNSLKKRFSKKSYQIMNHLLGSIGKGINKDQYLKASQKSNTKIVIVSISSDWLFHPQHQIEWTNELAKTYKNVTHHSLESTHGHDAFLIEFKKLEEILAPYL</sequence>
<dbReference type="GO" id="GO:0004414">
    <property type="term" value="F:homoserine O-acetyltransferase activity"/>
    <property type="evidence" value="ECO:0007669"/>
    <property type="project" value="TreeGrafter"/>
</dbReference>
<dbReference type="InterPro" id="IPR000073">
    <property type="entry name" value="AB_hydrolase_1"/>
</dbReference>
<dbReference type="GO" id="GO:0009086">
    <property type="term" value="P:methionine biosynthetic process"/>
    <property type="evidence" value="ECO:0007669"/>
    <property type="project" value="TreeGrafter"/>
</dbReference>
<evidence type="ECO:0000256" key="1">
    <source>
        <dbReference type="ARBA" id="ARBA00022679"/>
    </source>
</evidence>
<protein>
    <submittedName>
        <fullName evidence="3">Homoserine O-acetyltransferase</fullName>
    </submittedName>
</protein>
<dbReference type="InterPro" id="IPR008220">
    <property type="entry name" value="HAT_MetX-like"/>
</dbReference>
<dbReference type="PANTHER" id="PTHR32268">
    <property type="entry name" value="HOMOSERINE O-ACETYLTRANSFERASE"/>
    <property type="match status" value="1"/>
</dbReference>
<evidence type="ECO:0000313" key="3">
    <source>
        <dbReference type="EMBL" id="SFN41028.1"/>
    </source>
</evidence>
<organism evidence="3 4">
    <name type="scientific">Paenimyroides ummariense</name>
    <dbReference type="NCBI Taxonomy" id="913024"/>
    <lineage>
        <taxon>Bacteria</taxon>
        <taxon>Pseudomonadati</taxon>
        <taxon>Bacteroidota</taxon>
        <taxon>Flavobacteriia</taxon>
        <taxon>Flavobacteriales</taxon>
        <taxon>Flavobacteriaceae</taxon>
        <taxon>Paenimyroides</taxon>
    </lineage>
</organism>
<dbReference type="EMBL" id="FOVI01000005">
    <property type="protein sequence ID" value="SFN41028.1"/>
    <property type="molecule type" value="Genomic_DNA"/>
</dbReference>
<dbReference type="AlphaFoldDB" id="A0A1I4YSK9"/>
<reference evidence="4" key="1">
    <citation type="submission" date="2016-10" db="EMBL/GenBank/DDBJ databases">
        <authorList>
            <person name="Varghese N."/>
            <person name="Submissions S."/>
        </authorList>
    </citation>
    <scope>NUCLEOTIDE SEQUENCE [LARGE SCALE GENOMIC DNA]</scope>
    <source>
        <strain evidence="4">DS-12</strain>
    </source>
</reference>
<evidence type="ECO:0000259" key="2">
    <source>
        <dbReference type="Pfam" id="PF00561"/>
    </source>
</evidence>
<keyword evidence="1 3" id="KW-0808">Transferase</keyword>
<evidence type="ECO:0000313" key="4">
    <source>
        <dbReference type="Proteomes" id="UP000199036"/>
    </source>
</evidence>
<dbReference type="InterPro" id="IPR029058">
    <property type="entry name" value="AB_hydrolase_fold"/>
</dbReference>
<dbReference type="SUPFAM" id="SSF53474">
    <property type="entry name" value="alpha/beta-Hydrolases"/>
    <property type="match status" value="1"/>
</dbReference>
<accession>A0A1I4YSK9</accession>
<dbReference type="PANTHER" id="PTHR32268:SF11">
    <property type="entry name" value="HOMOSERINE O-ACETYLTRANSFERASE"/>
    <property type="match status" value="1"/>
</dbReference>
<dbReference type="Gene3D" id="3.40.50.1820">
    <property type="entry name" value="alpha/beta hydrolase"/>
    <property type="match status" value="1"/>
</dbReference>
<dbReference type="Proteomes" id="UP000199036">
    <property type="component" value="Unassembled WGS sequence"/>
</dbReference>
<keyword evidence="4" id="KW-1185">Reference proteome</keyword>
<name>A0A1I4YSK9_9FLAO</name>
<gene>
    <name evidence="3" type="ORF">SAMN05421741_10533</name>
</gene>
<dbReference type="STRING" id="913024.SAMN05421741_10533"/>
<feature type="domain" description="AB hydrolase-1" evidence="2">
    <location>
        <begin position="51"/>
        <end position="296"/>
    </location>
</feature>
<proteinExistence type="predicted"/>